<name>A0A067PHE0_9AGAM</name>
<dbReference type="InParanoid" id="A0A067PHE0"/>
<accession>A0A067PHE0</accession>
<evidence type="ECO:0000313" key="1">
    <source>
        <dbReference type="EMBL" id="KDQ54219.1"/>
    </source>
</evidence>
<proteinExistence type="predicted"/>
<sequence>MGSISVGNKNGRDFDMEMTPQERRRKRALLFAAWHKAHKRVGENTPPTSTLYCHSIS</sequence>
<dbReference type="EMBL" id="KL197729">
    <property type="protein sequence ID" value="KDQ54219.1"/>
    <property type="molecule type" value="Genomic_DNA"/>
</dbReference>
<protein>
    <submittedName>
        <fullName evidence="1">Uncharacterized protein</fullName>
    </submittedName>
</protein>
<reference evidence="2" key="1">
    <citation type="journal article" date="2014" name="Proc. Natl. Acad. Sci. U.S.A.">
        <title>Extensive sampling of basidiomycete genomes demonstrates inadequacy of the white-rot/brown-rot paradigm for wood decay fungi.</title>
        <authorList>
            <person name="Riley R."/>
            <person name="Salamov A.A."/>
            <person name="Brown D.W."/>
            <person name="Nagy L.G."/>
            <person name="Floudas D."/>
            <person name="Held B.W."/>
            <person name="Levasseur A."/>
            <person name="Lombard V."/>
            <person name="Morin E."/>
            <person name="Otillar R."/>
            <person name="Lindquist E.A."/>
            <person name="Sun H."/>
            <person name="LaButti K.M."/>
            <person name="Schmutz J."/>
            <person name="Jabbour D."/>
            <person name="Luo H."/>
            <person name="Baker S.E."/>
            <person name="Pisabarro A.G."/>
            <person name="Walton J.D."/>
            <person name="Blanchette R.A."/>
            <person name="Henrissat B."/>
            <person name="Martin F."/>
            <person name="Cullen D."/>
            <person name="Hibbett D.S."/>
            <person name="Grigoriev I.V."/>
        </authorList>
    </citation>
    <scope>NUCLEOTIDE SEQUENCE [LARGE SCALE GENOMIC DNA]</scope>
    <source>
        <strain evidence="2">MUCL 33604</strain>
    </source>
</reference>
<dbReference type="Proteomes" id="UP000027265">
    <property type="component" value="Unassembled WGS sequence"/>
</dbReference>
<keyword evidence="2" id="KW-1185">Reference proteome</keyword>
<gene>
    <name evidence="1" type="ORF">JAAARDRAFT_38386</name>
</gene>
<organism evidence="1 2">
    <name type="scientific">Jaapia argillacea MUCL 33604</name>
    <dbReference type="NCBI Taxonomy" id="933084"/>
    <lineage>
        <taxon>Eukaryota</taxon>
        <taxon>Fungi</taxon>
        <taxon>Dikarya</taxon>
        <taxon>Basidiomycota</taxon>
        <taxon>Agaricomycotina</taxon>
        <taxon>Agaricomycetes</taxon>
        <taxon>Agaricomycetidae</taxon>
        <taxon>Jaapiales</taxon>
        <taxon>Jaapiaceae</taxon>
        <taxon>Jaapia</taxon>
    </lineage>
</organism>
<dbReference type="AlphaFoldDB" id="A0A067PHE0"/>
<evidence type="ECO:0000313" key="2">
    <source>
        <dbReference type="Proteomes" id="UP000027265"/>
    </source>
</evidence>
<dbReference type="HOGENOM" id="CLU_2996791_0_0_1"/>